<dbReference type="EMBL" id="JBHMEI010000013">
    <property type="protein sequence ID" value="MFB9202757.1"/>
    <property type="molecule type" value="Genomic_DNA"/>
</dbReference>
<feature type="region of interest" description="Disordered" evidence="1">
    <location>
        <begin position="163"/>
        <end position="184"/>
    </location>
</feature>
<accession>A0ABV5IDY9</accession>
<dbReference type="InterPro" id="IPR011646">
    <property type="entry name" value="KAP_P-loop"/>
</dbReference>
<proteinExistence type="predicted"/>
<dbReference type="InterPro" id="IPR052754">
    <property type="entry name" value="NTPase_KAP_P-loop"/>
</dbReference>
<dbReference type="PANTHER" id="PTHR22674:SF6">
    <property type="entry name" value="NTPASE KAP FAMILY P-LOOP DOMAIN-CONTAINING PROTEIN 1"/>
    <property type="match status" value="1"/>
</dbReference>
<dbReference type="RefSeq" id="WP_189645985.1">
    <property type="nucleotide sequence ID" value="NZ_BMRC01000002.1"/>
</dbReference>
<evidence type="ECO:0000313" key="3">
    <source>
        <dbReference type="EMBL" id="MFB9202757.1"/>
    </source>
</evidence>
<dbReference type="InterPro" id="IPR027417">
    <property type="entry name" value="P-loop_NTPase"/>
</dbReference>
<feature type="domain" description="AAA+ ATPase" evidence="2">
    <location>
        <begin position="641"/>
        <end position="780"/>
    </location>
</feature>
<dbReference type="InterPro" id="IPR007111">
    <property type="entry name" value="NACHT_NTPase"/>
</dbReference>
<reference evidence="3 4" key="1">
    <citation type="submission" date="2024-09" db="EMBL/GenBank/DDBJ databases">
        <authorList>
            <person name="Sun Q."/>
            <person name="Mori K."/>
        </authorList>
    </citation>
    <scope>NUCLEOTIDE SEQUENCE [LARGE SCALE GENOMIC DNA]</scope>
    <source>
        <strain evidence="3 4">CCM 3426</strain>
    </source>
</reference>
<dbReference type="Proteomes" id="UP001589647">
    <property type="component" value="Unassembled WGS sequence"/>
</dbReference>
<feature type="region of interest" description="Disordered" evidence="1">
    <location>
        <begin position="559"/>
        <end position="579"/>
    </location>
</feature>
<evidence type="ECO:0000259" key="2">
    <source>
        <dbReference type="SMART" id="SM00382"/>
    </source>
</evidence>
<dbReference type="SUPFAM" id="SSF52540">
    <property type="entry name" value="P-loop containing nucleoside triphosphate hydrolases"/>
    <property type="match status" value="2"/>
</dbReference>
<name>A0ABV5IDY9_9ACTN</name>
<evidence type="ECO:0000256" key="1">
    <source>
        <dbReference type="SAM" id="MobiDB-lite"/>
    </source>
</evidence>
<dbReference type="Pfam" id="PF07693">
    <property type="entry name" value="KAP_NTPase"/>
    <property type="match status" value="1"/>
</dbReference>
<dbReference type="Pfam" id="PF05729">
    <property type="entry name" value="NACHT"/>
    <property type="match status" value="1"/>
</dbReference>
<keyword evidence="4" id="KW-1185">Reference proteome</keyword>
<comment type="caution">
    <text evidence="3">The sequence shown here is derived from an EMBL/GenBank/DDBJ whole genome shotgun (WGS) entry which is preliminary data.</text>
</comment>
<dbReference type="Gene3D" id="3.40.50.300">
    <property type="entry name" value="P-loop containing nucleotide triphosphate hydrolases"/>
    <property type="match status" value="2"/>
</dbReference>
<evidence type="ECO:0000313" key="4">
    <source>
        <dbReference type="Proteomes" id="UP001589647"/>
    </source>
</evidence>
<dbReference type="InterPro" id="IPR003593">
    <property type="entry name" value="AAA+_ATPase"/>
</dbReference>
<protein>
    <submittedName>
        <fullName evidence="3">P-loop NTPase fold protein</fullName>
    </submittedName>
</protein>
<gene>
    <name evidence="3" type="ORF">ACFFV7_16285</name>
</gene>
<dbReference type="SMART" id="SM00382">
    <property type="entry name" value="AAA"/>
    <property type="match status" value="2"/>
</dbReference>
<feature type="domain" description="AAA+ ATPase" evidence="2">
    <location>
        <begin position="214"/>
        <end position="421"/>
    </location>
</feature>
<organism evidence="3 4">
    <name type="scientific">Nonomuraea spiralis</name>
    <dbReference type="NCBI Taxonomy" id="46182"/>
    <lineage>
        <taxon>Bacteria</taxon>
        <taxon>Bacillati</taxon>
        <taxon>Actinomycetota</taxon>
        <taxon>Actinomycetes</taxon>
        <taxon>Streptosporangiales</taxon>
        <taxon>Streptosporangiaceae</taxon>
        <taxon>Nonomuraea</taxon>
    </lineage>
</organism>
<dbReference type="PANTHER" id="PTHR22674">
    <property type="entry name" value="NTPASE, KAP FAMILY P-LOOP DOMAIN-CONTAINING 1"/>
    <property type="match status" value="1"/>
</dbReference>
<sequence>MASARRVLSSSCLLVLLVLVWFPAGTLAARAAAGPEFLEQEQLSIPLERVPGGRWDVVVINPGAAAAVEVRLAGSLADALAVQGGRAYVAGGGSATFRLVPGRRPHAGTGELVLISADGVDRLRVTVTPPAPFLTRYPFVPVLGGLLLLAGFVALPLWRRRRTASGESRPPRTGGAVRPGLRGFTHSDEPAHADELNRAEYARHLAELARHATPPMVIGVYGEWGTGKTSMLMQVRDELRDAPECAHVWFDPWRHQYDENPVLPLLHVIVNDLGLAGRENVRRTLRTISDVLGSLVMSASFKINFSDVRKSMEDYDAEHFRVRSELTRLDEHLGELIDEALAARGKQRLIVFVDDLDRCDADRITSLLEVLKLHFNRNNCVFVLALAKGPLMAAVREKYQDPVGDYLDKIIQFPFEMPRLSERDFTRYLDGLLTLTDDIRAAGGMLRCGLRRNPRAVKRFVNVLILQDRVAKARKLDPYDVSVLAAVLLLRDGAPKVYAELMDDPSLLQRIAWQLGAPEAGEPGEPGEWGGLATRIVRELAGSPAGVPDDVRTYIDLVRDSPLPQPGDLSDGPPQGRPEVPELIRLNELSLKAVLESLAAAVRERTGRPAGDGPRVLDPVVRFRGQDHTGMAAVEDAVTRGGAKLLVTGPPGAGKTVLAERLAAHLAERRAPQSPAFLPFAALKTEFPEHDRWVTHALVSEYRISLPDANAMVRRGSLSLILDGLDTLDQDKRAAFLQWARDAACGVVITSRDGPVPGLEEVRMLGVPATEVRRQFEAALAAHGIEPDRLLGLTSELLSSPQLLTVLTGGQKWIEDLPDQPVRFVPWYADWTLRATAAAGFAPDAVAQGLRDLARSTRHDGHHMFSGEDSAVRTVLWRAGVRTVEAPALLAAATRAGLLRECGPRVYHFLHPLLREHLAGLEL</sequence>